<dbReference type="SUPFAM" id="SSF54928">
    <property type="entry name" value="RNA-binding domain, RBD"/>
    <property type="match status" value="2"/>
</dbReference>
<evidence type="ECO:0000313" key="9">
    <source>
        <dbReference type="EMBL" id="KAK0041730.1"/>
    </source>
</evidence>
<dbReference type="InterPro" id="IPR034147">
    <property type="entry name" value="RBM40_RRM1"/>
</dbReference>
<dbReference type="EMBL" id="JASAOG010000263">
    <property type="protein sequence ID" value="KAK0041730.1"/>
    <property type="molecule type" value="Genomic_DNA"/>
</dbReference>
<comment type="caution">
    <text evidence="9">The sequence shown here is derived from an EMBL/GenBank/DDBJ whole genome shotgun (WGS) entry which is preliminary data.</text>
</comment>
<dbReference type="Gene3D" id="6.10.250.610">
    <property type="match status" value="1"/>
</dbReference>
<dbReference type="AlphaFoldDB" id="A0AAD8AVG2"/>
<dbReference type="PANTHER" id="PTHR16105">
    <property type="entry name" value="RNA-BINDING REGION-CONTAINING PROTEIN 3"/>
    <property type="match status" value="1"/>
</dbReference>
<evidence type="ECO:0000256" key="2">
    <source>
        <dbReference type="ARBA" id="ARBA00020364"/>
    </source>
</evidence>
<evidence type="ECO:0000256" key="7">
    <source>
        <dbReference type="SAM" id="MobiDB-lite"/>
    </source>
</evidence>
<sequence>MEETTLLFRHLPSELSDEERKDLLYHLGATHVKVMGRSGSMKNTAFALFPSKEQATKILNQLHQVEFLSSKLVVEFAKKNLPQVLSIIDNEGVKKTETEDSKVDKVEIEPQEVKFDTTLNVWGLKHPRRPELRYLYPPPTQSILTNILHALAAVPKFYVQVLHLMNKMDLPAPFGPVTLPPPVRSDVQGYYGPDDVDQRAMDISSDTESELDSGDEINKEIRNEEKQHLKRPPRSARKPAAKRPKLSDLKDIGADLLPATTPVQVNDVFEQVSSAGPRKIELKLPPTIQPPPLPPPPPLQTLIHPPPSYLAPAVSDYLPHQSQYQISTAIPEPTTIHQQNETHPLPQATSDEVNMSYDVPLPPKESELQAPAVVVGGFGVMEPVHKPVDKTNDEDNTEKEWTKSKFISSKELKKFRLSKSEMSELSVFKRYEEGEPSCRLYIKNLAKNVTEEDIHWVYGRYVDWDNELETTIFDIRLMKTGRMKGQGFVTLPSEKVAVTAVKETNGLLLKDKPLVVQFARSAKAHEDDSTFTVMEHELMQSKLLIGKRILNNLSTYLTLDLHPRAAKNRTEIS</sequence>
<dbReference type="GO" id="GO:0005689">
    <property type="term" value="C:U12-type spliceosomal complex"/>
    <property type="evidence" value="ECO:0007669"/>
    <property type="project" value="TreeGrafter"/>
</dbReference>
<keyword evidence="5" id="KW-0539">Nucleus</keyword>
<evidence type="ECO:0000256" key="6">
    <source>
        <dbReference type="PROSITE-ProRule" id="PRU00176"/>
    </source>
</evidence>
<keyword evidence="10" id="KW-1185">Reference proteome</keyword>
<feature type="region of interest" description="Disordered" evidence="7">
    <location>
        <begin position="222"/>
        <end position="246"/>
    </location>
</feature>
<dbReference type="CDD" id="cd12239">
    <property type="entry name" value="RRM2_RBM40_like"/>
    <property type="match status" value="1"/>
</dbReference>
<dbReference type="InterPro" id="IPR000504">
    <property type="entry name" value="RRM_dom"/>
</dbReference>
<dbReference type="InterPro" id="IPR012677">
    <property type="entry name" value="Nucleotide-bd_a/b_plait_sf"/>
</dbReference>
<dbReference type="Gene3D" id="3.30.70.330">
    <property type="match status" value="2"/>
</dbReference>
<dbReference type="PANTHER" id="PTHR16105:SF0">
    <property type="entry name" value="RNA-BINDING REGION-CONTAINING PROTEIN 3"/>
    <property type="match status" value="1"/>
</dbReference>
<dbReference type="GO" id="GO:0097157">
    <property type="term" value="F:pre-mRNA intronic binding"/>
    <property type="evidence" value="ECO:0007669"/>
    <property type="project" value="TreeGrafter"/>
</dbReference>
<dbReference type="Proteomes" id="UP001233172">
    <property type="component" value="Unassembled WGS sequence"/>
</dbReference>
<dbReference type="GO" id="GO:0000398">
    <property type="term" value="P:mRNA splicing, via spliceosome"/>
    <property type="evidence" value="ECO:0007669"/>
    <property type="project" value="TreeGrafter"/>
</dbReference>
<feature type="domain" description="RRM" evidence="8">
    <location>
        <begin position="438"/>
        <end position="521"/>
    </location>
</feature>
<evidence type="ECO:0000259" key="8">
    <source>
        <dbReference type="PROSITE" id="PS50102"/>
    </source>
</evidence>
<evidence type="ECO:0000256" key="5">
    <source>
        <dbReference type="ARBA" id="ARBA00023242"/>
    </source>
</evidence>
<reference evidence="9" key="1">
    <citation type="journal article" date="2023" name="PLoS Negl. Trop. Dis.">
        <title>A genome sequence for Biomphalaria pfeifferi, the major vector snail for the human-infecting parasite Schistosoma mansoni.</title>
        <authorList>
            <person name="Bu L."/>
            <person name="Lu L."/>
            <person name="Laidemitt M.R."/>
            <person name="Zhang S.M."/>
            <person name="Mutuku M."/>
            <person name="Mkoji G."/>
            <person name="Steinauer M."/>
            <person name="Loker E.S."/>
        </authorList>
    </citation>
    <scope>NUCLEOTIDE SEQUENCE</scope>
    <source>
        <strain evidence="9">KasaAsao</strain>
    </source>
</reference>
<dbReference type="GO" id="GO:0030626">
    <property type="term" value="F:U12 snRNA binding"/>
    <property type="evidence" value="ECO:0007669"/>
    <property type="project" value="TreeGrafter"/>
</dbReference>
<keyword evidence="3" id="KW-0677">Repeat</keyword>
<evidence type="ECO:0000256" key="4">
    <source>
        <dbReference type="ARBA" id="ARBA00022884"/>
    </source>
</evidence>
<reference evidence="9" key="2">
    <citation type="submission" date="2023-04" db="EMBL/GenBank/DDBJ databases">
        <authorList>
            <person name="Bu L."/>
            <person name="Lu L."/>
            <person name="Laidemitt M.R."/>
            <person name="Zhang S.M."/>
            <person name="Mutuku M."/>
            <person name="Mkoji G."/>
            <person name="Steinauer M."/>
            <person name="Loker E.S."/>
        </authorList>
    </citation>
    <scope>NUCLEOTIDE SEQUENCE</scope>
    <source>
        <strain evidence="9">KasaAsao</strain>
        <tissue evidence="9">Whole Snail</tissue>
    </source>
</reference>
<dbReference type="InterPro" id="IPR035979">
    <property type="entry name" value="RBD_domain_sf"/>
</dbReference>
<accession>A0AAD8AVG2</accession>
<feature type="compositionally biased region" description="Basic residues" evidence="7">
    <location>
        <begin position="228"/>
        <end position="244"/>
    </location>
</feature>
<dbReference type="SMART" id="SM00360">
    <property type="entry name" value="RRM"/>
    <property type="match status" value="2"/>
</dbReference>
<name>A0AAD8AVG2_BIOPF</name>
<evidence type="ECO:0000313" key="10">
    <source>
        <dbReference type="Proteomes" id="UP001233172"/>
    </source>
</evidence>
<dbReference type="PROSITE" id="PS50102">
    <property type="entry name" value="RRM"/>
    <property type="match status" value="2"/>
</dbReference>
<dbReference type="Pfam" id="PF00076">
    <property type="entry name" value="RRM_1"/>
    <property type="match status" value="1"/>
</dbReference>
<evidence type="ECO:0000256" key="1">
    <source>
        <dbReference type="ARBA" id="ARBA00004123"/>
    </source>
</evidence>
<proteinExistence type="predicted"/>
<keyword evidence="4 6" id="KW-0694">RNA-binding</keyword>
<dbReference type="InterPro" id="IPR045164">
    <property type="entry name" value="RBM41/RNPC3"/>
</dbReference>
<evidence type="ECO:0000256" key="3">
    <source>
        <dbReference type="ARBA" id="ARBA00022737"/>
    </source>
</evidence>
<dbReference type="FunFam" id="3.30.70.330:FF:000207">
    <property type="entry name" value="RNA-binding region (RNP1, RRM)-containing 3"/>
    <property type="match status" value="1"/>
</dbReference>
<gene>
    <name evidence="9" type="ORF">Bpfe_028829</name>
</gene>
<comment type="subcellular location">
    <subcellularLocation>
        <location evidence="1">Nucleus</location>
    </subcellularLocation>
</comment>
<protein>
    <recommendedName>
        <fullName evidence="2">RNA-binding region-containing protein 3</fullName>
    </recommendedName>
</protein>
<dbReference type="CDD" id="cd12238">
    <property type="entry name" value="RRM1_RBM40_like"/>
    <property type="match status" value="1"/>
</dbReference>
<organism evidence="9 10">
    <name type="scientific">Biomphalaria pfeifferi</name>
    <name type="common">Bloodfluke planorb</name>
    <name type="synonym">Freshwater snail</name>
    <dbReference type="NCBI Taxonomy" id="112525"/>
    <lineage>
        <taxon>Eukaryota</taxon>
        <taxon>Metazoa</taxon>
        <taxon>Spiralia</taxon>
        <taxon>Lophotrochozoa</taxon>
        <taxon>Mollusca</taxon>
        <taxon>Gastropoda</taxon>
        <taxon>Heterobranchia</taxon>
        <taxon>Euthyneura</taxon>
        <taxon>Panpulmonata</taxon>
        <taxon>Hygrophila</taxon>
        <taxon>Lymnaeoidea</taxon>
        <taxon>Planorbidae</taxon>
        <taxon>Biomphalaria</taxon>
    </lineage>
</organism>
<feature type="domain" description="RRM" evidence="8">
    <location>
        <begin position="4"/>
        <end position="79"/>
    </location>
</feature>